<dbReference type="InterPro" id="IPR000192">
    <property type="entry name" value="Aminotrans_V_dom"/>
</dbReference>
<dbReference type="PANTHER" id="PTHR43686">
    <property type="entry name" value="SULFURTRANSFERASE-RELATED"/>
    <property type="match status" value="1"/>
</dbReference>
<feature type="non-terminal residue" evidence="3">
    <location>
        <position position="1"/>
    </location>
</feature>
<dbReference type="Pfam" id="PF00266">
    <property type="entry name" value="Aminotran_5"/>
    <property type="match status" value="1"/>
</dbReference>
<dbReference type="Proteomes" id="UP001169760">
    <property type="component" value="Unassembled WGS sequence"/>
</dbReference>
<dbReference type="RefSeq" id="WP_303494593.1">
    <property type="nucleotide sequence ID" value="NZ_JAUOPB010000351.1"/>
</dbReference>
<evidence type="ECO:0000313" key="4">
    <source>
        <dbReference type="Proteomes" id="UP001169760"/>
    </source>
</evidence>
<feature type="domain" description="Aminotransferase class V" evidence="2">
    <location>
        <begin position="3"/>
        <end position="84"/>
    </location>
</feature>
<keyword evidence="3" id="KW-0032">Aminotransferase</keyword>
<organism evidence="3 4">
    <name type="scientific">Saccharophagus degradans</name>
    <dbReference type="NCBI Taxonomy" id="86304"/>
    <lineage>
        <taxon>Bacteria</taxon>
        <taxon>Pseudomonadati</taxon>
        <taxon>Pseudomonadota</taxon>
        <taxon>Gammaproteobacteria</taxon>
        <taxon>Cellvibrionales</taxon>
        <taxon>Cellvibrionaceae</taxon>
        <taxon>Saccharophagus</taxon>
    </lineage>
</organism>
<keyword evidence="1" id="KW-0663">Pyridoxal phosphate</keyword>
<dbReference type="Gene3D" id="3.90.1150.10">
    <property type="entry name" value="Aspartate Aminotransferase, domain 1"/>
    <property type="match status" value="1"/>
</dbReference>
<evidence type="ECO:0000256" key="1">
    <source>
        <dbReference type="ARBA" id="ARBA00022898"/>
    </source>
</evidence>
<sequence>FLQVIKIALSIELKEQMGVQNILDREHELTTIVFEKLSEIDNLKLLAPNHEDRLGIFSFYIDNAHYNLIVKLLNDRFGIQTRGGC</sequence>
<dbReference type="GO" id="GO:0008483">
    <property type="term" value="F:transaminase activity"/>
    <property type="evidence" value="ECO:0007669"/>
    <property type="project" value="UniProtKB-KW"/>
</dbReference>
<name>A0AAW7XD79_9GAMM</name>
<keyword evidence="3" id="KW-0808">Transferase</keyword>
<reference evidence="3" key="1">
    <citation type="submission" date="2023-07" db="EMBL/GenBank/DDBJ databases">
        <title>Genome content predicts the carbon catabolic preferences of heterotrophic bacteria.</title>
        <authorList>
            <person name="Gralka M."/>
        </authorList>
    </citation>
    <scope>NUCLEOTIDE SEQUENCE</scope>
    <source>
        <strain evidence="3">I3M17_2</strain>
    </source>
</reference>
<comment type="caution">
    <text evidence="3">The sequence shown here is derived from an EMBL/GenBank/DDBJ whole genome shotgun (WGS) entry which is preliminary data.</text>
</comment>
<dbReference type="EMBL" id="JAUOPB010000351">
    <property type="protein sequence ID" value="MDO6425165.1"/>
    <property type="molecule type" value="Genomic_DNA"/>
</dbReference>
<evidence type="ECO:0000313" key="3">
    <source>
        <dbReference type="EMBL" id="MDO6425165.1"/>
    </source>
</evidence>
<proteinExistence type="predicted"/>
<protein>
    <submittedName>
        <fullName evidence="3">Aminotransferase class V-fold PLP-dependent enzyme</fullName>
    </submittedName>
</protein>
<accession>A0AAW7XD79</accession>
<gene>
    <name evidence="3" type="ORF">Q4521_21990</name>
</gene>
<dbReference type="AlphaFoldDB" id="A0AAW7XD79"/>
<evidence type="ECO:0000259" key="2">
    <source>
        <dbReference type="Pfam" id="PF00266"/>
    </source>
</evidence>
<dbReference type="InterPro" id="IPR015424">
    <property type="entry name" value="PyrdxlP-dep_Trfase"/>
</dbReference>
<dbReference type="SUPFAM" id="SSF53383">
    <property type="entry name" value="PLP-dependent transferases"/>
    <property type="match status" value="1"/>
</dbReference>
<dbReference type="InterPro" id="IPR015422">
    <property type="entry name" value="PyrdxlP-dep_Trfase_small"/>
</dbReference>
<feature type="non-terminal residue" evidence="3">
    <location>
        <position position="85"/>
    </location>
</feature>
<dbReference type="PANTHER" id="PTHR43686:SF1">
    <property type="entry name" value="AMINOTRAN_5 DOMAIN-CONTAINING PROTEIN"/>
    <property type="match status" value="1"/>
</dbReference>